<dbReference type="EMBL" id="CP075371">
    <property type="protein sequence ID" value="QVT81330.1"/>
    <property type="molecule type" value="Genomic_DNA"/>
</dbReference>
<comment type="similarity">
    <text evidence="1">Belongs to the asp23 family.</text>
</comment>
<dbReference type="InterPro" id="IPR005531">
    <property type="entry name" value="Asp23"/>
</dbReference>
<evidence type="ECO:0000313" key="3">
    <source>
        <dbReference type="EMBL" id="QVT81330.1"/>
    </source>
</evidence>
<dbReference type="Proteomes" id="UP000679307">
    <property type="component" value="Chromosome"/>
</dbReference>
<evidence type="ECO:0000256" key="2">
    <source>
        <dbReference type="SAM" id="MobiDB-lite"/>
    </source>
</evidence>
<gene>
    <name evidence="3" type="ORF">ENKNEFLB_03738</name>
</gene>
<name>A0ABX8ELC4_9ACTN</name>
<organism evidence="3 4">
    <name type="scientific">Nocardioides aquaticus</name>
    <dbReference type="NCBI Taxonomy" id="160826"/>
    <lineage>
        <taxon>Bacteria</taxon>
        <taxon>Bacillati</taxon>
        <taxon>Actinomycetota</taxon>
        <taxon>Actinomycetes</taxon>
        <taxon>Propionibacteriales</taxon>
        <taxon>Nocardioidaceae</taxon>
        <taxon>Nocardioides</taxon>
    </lineage>
</organism>
<evidence type="ECO:0000313" key="4">
    <source>
        <dbReference type="Proteomes" id="UP000679307"/>
    </source>
</evidence>
<proteinExistence type="inferred from homology"/>
<evidence type="ECO:0008006" key="5">
    <source>
        <dbReference type="Google" id="ProtNLM"/>
    </source>
</evidence>
<feature type="region of interest" description="Disordered" evidence="2">
    <location>
        <begin position="1"/>
        <end position="24"/>
    </location>
</feature>
<accession>A0ABX8ELC4</accession>
<keyword evidence="4" id="KW-1185">Reference proteome</keyword>
<feature type="compositionally biased region" description="Basic and acidic residues" evidence="2">
    <location>
        <begin position="12"/>
        <end position="24"/>
    </location>
</feature>
<reference evidence="3 4" key="1">
    <citation type="submission" date="2021-05" db="EMBL/GenBank/DDBJ databases">
        <title>Complete genome of Nocardioides aquaticus KCTC 9944T isolated from meromictic and hypersaline Ekho Lake, Antarctica.</title>
        <authorList>
            <person name="Hwang K."/>
            <person name="Kim K.M."/>
            <person name="Choe H."/>
        </authorList>
    </citation>
    <scope>NUCLEOTIDE SEQUENCE [LARGE SCALE GENOMIC DNA]</scope>
    <source>
        <strain evidence="3 4">KCTC 9944</strain>
    </source>
</reference>
<sequence>MADLSTSTPVRAEVRPEVRPEERGTLDVRTRALAHLVERAALEAAGSVRHRTTLGRVRGGDLPRASLSVHDHDARVSLDVACHWPADLSAVAADVRDRVRDRVSSLSGLSITSVDVTVHAVTVTEPDRGRAR</sequence>
<dbReference type="Pfam" id="PF03780">
    <property type="entry name" value="Asp23"/>
    <property type="match status" value="1"/>
</dbReference>
<protein>
    <recommendedName>
        <fullName evidence="5">Asp23/Gls24 family envelope stress response protein</fullName>
    </recommendedName>
</protein>
<dbReference type="RefSeq" id="WP_214056719.1">
    <property type="nucleotide sequence ID" value="NZ_BAAAHS010000077.1"/>
</dbReference>
<evidence type="ECO:0000256" key="1">
    <source>
        <dbReference type="ARBA" id="ARBA00005721"/>
    </source>
</evidence>